<proteinExistence type="predicted"/>
<evidence type="ECO:0000313" key="3">
    <source>
        <dbReference type="Proteomes" id="UP000078390"/>
    </source>
</evidence>
<sequence length="522" mass="61809">MDKVVKEMKKKLPVGIQSFEVIRTEGYYYVDKTPFVRKLVDEGKFYFLARPRRFGKSLFLDTLKQAFLGRRELFEGLYLEKHWDWSVQYPVIHISFGAGVVEGINDLIDSIFFILERNQENLGINCKSTRNYKNCLHELIIRAAEKFSQKVVVLIDEYDKPILDRIEDRETALAIREKLKNLYSVLKDADPYLKLVFITGVSKFSKVSLFSGLNNLKDLTLHPEFATICGYTQEELETVFAERLKDLDLEEIRRWYNGYNFLGPPVYNPFDILLCLDSGLFRPYWFETGTPTFLIKLLVENRFFIPDLEHLQAGDEILESFDVDSIAPETLLFQTGYLTIDFVERASGMTIYTLRYPNLEVKTAFTRHLLDYLVRNRREREKNLIRLYRIFQKNDLQALRDLFHAFFASIPHDWYRKSEIQNYEGYYASIFYAYFSALGLQVKVGDPTSHGRLDMAVEFEDRCYLFEFKVVELEPEGRALETLRNRGYHEKYLDRFREVYLIGVEFSRTERNIVTFEWERMK</sequence>
<name>A0A179D2F0_9BACT</name>
<feature type="domain" description="AAA-ATPase-like" evidence="1">
    <location>
        <begin position="13"/>
        <end position="210"/>
    </location>
</feature>
<evidence type="ECO:0000313" key="2">
    <source>
        <dbReference type="EMBL" id="OAQ19818.1"/>
    </source>
</evidence>
<dbReference type="Proteomes" id="UP000078390">
    <property type="component" value="Unassembled WGS sequence"/>
</dbReference>
<comment type="caution">
    <text evidence="2">The sequence shown here is derived from an EMBL/GenBank/DDBJ whole genome shotgun (WGS) entry which is preliminary data.</text>
</comment>
<dbReference type="InterPro" id="IPR012547">
    <property type="entry name" value="PDDEXK_9"/>
</dbReference>
<dbReference type="Pfam" id="PF08011">
    <property type="entry name" value="PDDEXK_9"/>
    <property type="match status" value="1"/>
</dbReference>
<dbReference type="PANTHER" id="PTHR34825">
    <property type="entry name" value="CONSERVED PROTEIN, WITH A WEAK D-GALACTARATE DEHYDRATASE/ALTRONATE HYDROLASE DOMAIN"/>
    <property type="match status" value="1"/>
</dbReference>
<dbReference type="EMBL" id="LWLG01000025">
    <property type="protein sequence ID" value="OAQ19818.1"/>
    <property type="molecule type" value="Genomic_DNA"/>
</dbReference>
<protein>
    <recommendedName>
        <fullName evidence="1">AAA-ATPase-like domain-containing protein</fullName>
    </recommendedName>
</protein>
<dbReference type="STRING" id="999894.TDIS_2093"/>
<dbReference type="AlphaFoldDB" id="A0A179D2F0"/>
<dbReference type="PANTHER" id="PTHR34825:SF1">
    <property type="entry name" value="AAA-ATPASE-LIKE DOMAIN-CONTAINING PROTEIN"/>
    <property type="match status" value="1"/>
</dbReference>
<dbReference type="SUPFAM" id="SSF52540">
    <property type="entry name" value="P-loop containing nucleoside triphosphate hydrolases"/>
    <property type="match status" value="1"/>
</dbReference>
<organism evidence="2 3">
    <name type="scientific">Thermosulfurimonas dismutans</name>
    <dbReference type="NCBI Taxonomy" id="999894"/>
    <lineage>
        <taxon>Bacteria</taxon>
        <taxon>Pseudomonadati</taxon>
        <taxon>Thermodesulfobacteriota</taxon>
        <taxon>Thermodesulfobacteria</taxon>
        <taxon>Thermodesulfobacteriales</taxon>
        <taxon>Thermodesulfobacteriaceae</taxon>
        <taxon>Thermosulfurimonas</taxon>
    </lineage>
</organism>
<dbReference type="InterPro" id="IPR018631">
    <property type="entry name" value="AAA-ATPase-like_dom"/>
</dbReference>
<dbReference type="Pfam" id="PF09820">
    <property type="entry name" value="AAA-ATPase_like"/>
    <property type="match status" value="1"/>
</dbReference>
<dbReference type="InterPro" id="IPR027417">
    <property type="entry name" value="P-loop_NTPase"/>
</dbReference>
<gene>
    <name evidence="2" type="ORF">TDIS_2093</name>
</gene>
<reference evidence="2 3" key="1">
    <citation type="submission" date="2016-04" db="EMBL/GenBank/DDBJ databases">
        <title>Genome analysis of Thermosulfurimonas dismutans, the first thermophilic sulfur-disproportionating bacterium of the phylum Thermodesulfobacteria.</title>
        <authorList>
            <person name="Mardanov A.V."/>
            <person name="Beletsky A.V."/>
            <person name="Kadnikov V.V."/>
            <person name="Slobodkin A.I."/>
            <person name="Ravin N.V."/>
        </authorList>
    </citation>
    <scope>NUCLEOTIDE SEQUENCE [LARGE SCALE GENOMIC DNA]</scope>
    <source>
        <strain evidence="2 3">S95</strain>
    </source>
</reference>
<keyword evidence="3" id="KW-1185">Reference proteome</keyword>
<accession>A0A179D2F0</accession>
<dbReference type="PATRIC" id="fig|999894.6.peg.2098"/>
<evidence type="ECO:0000259" key="1">
    <source>
        <dbReference type="Pfam" id="PF09820"/>
    </source>
</evidence>